<organism evidence="1 2">
    <name type="scientific">Actinotignum urinale</name>
    <dbReference type="NCBI Taxonomy" id="190146"/>
    <lineage>
        <taxon>Bacteria</taxon>
        <taxon>Bacillati</taxon>
        <taxon>Actinomycetota</taxon>
        <taxon>Actinomycetes</taxon>
        <taxon>Actinomycetales</taxon>
        <taxon>Actinomycetaceae</taxon>
        <taxon>Actinotignum</taxon>
    </lineage>
</organism>
<dbReference type="RefSeq" id="WP_180962090.1">
    <property type="nucleotide sequence ID" value="NZ_CAMYCL010000003.1"/>
</dbReference>
<dbReference type="EMBL" id="JAWNGC010000001">
    <property type="protein sequence ID" value="MDY5154256.1"/>
    <property type="molecule type" value="Genomic_DNA"/>
</dbReference>
<dbReference type="Pfam" id="PF11662">
    <property type="entry name" value="DUF3263"/>
    <property type="match status" value="1"/>
</dbReference>
<protein>
    <submittedName>
        <fullName evidence="1">DUF3263 domain-containing protein</fullName>
    </submittedName>
</protein>
<comment type="caution">
    <text evidence="1">The sequence shown here is derived from an EMBL/GenBank/DDBJ whole genome shotgun (WGS) entry which is preliminary data.</text>
</comment>
<gene>
    <name evidence="1" type="ORF">R6G80_00725</name>
</gene>
<dbReference type="Proteomes" id="UP001281731">
    <property type="component" value="Unassembled WGS sequence"/>
</dbReference>
<evidence type="ECO:0000313" key="2">
    <source>
        <dbReference type="Proteomes" id="UP001281731"/>
    </source>
</evidence>
<reference evidence="1" key="1">
    <citation type="submission" date="2023-10" db="EMBL/GenBank/DDBJ databases">
        <title>Whole Genome based description of the genera Actinobaculum and Actinotignum reveals a complex phylogenetic relationship within the species included in the genus Actinotignum.</title>
        <authorList>
            <person name="Jensen C.S."/>
            <person name="Dargis R."/>
            <person name="Kemp M."/>
            <person name="Christensen J.J."/>
        </authorList>
    </citation>
    <scope>NUCLEOTIDE SEQUENCE</scope>
    <source>
        <strain evidence="1">SLA_B511</strain>
    </source>
</reference>
<name>A0AAW9HWS3_9ACTO</name>
<sequence length="91" mass="10738">MSEKKTEAWGRILNAAGAPLSDLDKEILNLEETWRKSFATKEHAIRSLGMIPTQYYIHLMNIVKNPRAELEYPEIVRRIRTLCEQRGRERR</sequence>
<dbReference type="AlphaFoldDB" id="A0AAW9HWS3"/>
<proteinExistence type="predicted"/>
<evidence type="ECO:0000313" key="1">
    <source>
        <dbReference type="EMBL" id="MDY5154256.1"/>
    </source>
</evidence>
<accession>A0AAW9HWS3</accession>
<dbReference type="InterPro" id="IPR021678">
    <property type="entry name" value="DUF3263"/>
</dbReference>